<feature type="transmembrane region" description="Helical" evidence="1">
    <location>
        <begin position="64"/>
        <end position="81"/>
    </location>
</feature>
<reference evidence="2 3" key="1">
    <citation type="journal article" date="2015" name="Int. Biodeterior. Biodegradation">
        <title>Physiological and genetic screening methods for the isolation of methyl tert-butyl ether-degrading bacteria for bioremediation purposes.</title>
        <authorList>
            <person name="Guisado I.M."/>
            <person name="Purswani J."/>
            <person name="Gonzalez Lopez J."/>
            <person name="Pozo C."/>
        </authorList>
    </citation>
    <scope>NUCLEOTIDE SEQUENCE [LARGE SCALE GENOMIC DNA]</scope>
    <source>
        <strain evidence="2 3">SH7</strain>
    </source>
</reference>
<proteinExistence type="predicted"/>
<dbReference type="RefSeq" id="WP_060625472.1">
    <property type="nucleotide sequence ID" value="NZ_LCZJ02000033.1"/>
</dbReference>
<evidence type="ECO:0000313" key="2">
    <source>
        <dbReference type="EMBL" id="KTD84767.1"/>
    </source>
</evidence>
<name>A0A0W1ATY1_9BACL</name>
<evidence type="ECO:0000313" key="3">
    <source>
        <dbReference type="Proteomes" id="UP000054709"/>
    </source>
</evidence>
<evidence type="ECO:0000256" key="1">
    <source>
        <dbReference type="SAM" id="Phobius"/>
    </source>
</evidence>
<comment type="caution">
    <text evidence="2">The sequence shown here is derived from an EMBL/GenBank/DDBJ whole genome shotgun (WGS) entry which is preliminary data.</text>
</comment>
<keyword evidence="1" id="KW-0472">Membrane</keyword>
<keyword evidence="3" id="KW-1185">Reference proteome</keyword>
<organism evidence="2 3">
    <name type="scientific">Paenibacillus etheri</name>
    <dbReference type="NCBI Taxonomy" id="1306852"/>
    <lineage>
        <taxon>Bacteria</taxon>
        <taxon>Bacillati</taxon>
        <taxon>Bacillota</taxon>
        <taxon>Bacilli</taxon>
        <taxon>Bacillales</taxon>
        <taxon>Paenibacillaceae</taxon>
        <taxon>Paenibacillus</taxon>
    </lineage>
</organism>
<protein>
    <submittedName>
        <fullName evidence="2">Uncharacterized protein</fullName>
    </submittedName>
</protein>
<dbReference type="Proteomes" id="UP000054709">
    <property type="component" value="Unassembled WGS sequence"/>
</dbReference>
<keyword evidence="1" id="KW-0812">Transmembrane</keyword>
<dbReference type="AlphaFoldDB" id="A0A0W1ATY1"/>
<accession>A0A0W1ATY1</accession>
<gene>
    <name evidence="2" type="ORF">UQ64_24310</name>
</gene>
<keyword evidence="1" id="KW-1133">Transmembrane helix</keyword>
<feature type="transmembrane region" description="Helical" evidence="1">
    <location>
        <begin position="35"/>
        <end position="58"/>
    </location>
</feature>
<sequence length="132" mass="15074">MIHVPNYSISHKGSIFKPILLGNEKALTHQRIVSIGLQLLLCVVLLLHAVYAAILYTIGPRQKMLIYFFLLVISAITTVLIDDDKLLLHMLPLNYQWRLKQLELVRGQDEHQLGFSRKSTFLVTALDHSATR</sequence>
<dbReference type="EMBL" id="LCZJ02000033">
    <property type="protein sequence ID" value="KTD84767.1"/>
    <property type="molecule type" value="Genomic_DNA"/>
</dbReference>